<evidence type="ECO:0000256" key="1">
    <source>
        <dbReference type="SAM" id="MobiDB-lite"/>
    </source>
</evidence>
<dbReference type="Pfam" id="PF06730">
    <property type="entry name" value="FAM92"/>
    <property type="match status" value="1"/>
</dbReference>
<proteinExistence type="predicted"/>
<keyword evidence="2" id="KW-1185">Reference proteome</keyword>
<dbReference type="PANTHER" id="PTHR21223">
    <property type="entry name" value="CBY1-INTERACTING BAR DOMAIN-CONTAINING PROTEIN HOMOLOG"/>
    <property type="match status" value="1"/>
</dbReference>
<dbReference type="OrthoDB" id="60621at2759"/>
<feature type="region of interest" description="Disordered" evidence="1">
    <location>
        <begin position="232"/>
        <end position="371"/>
    </location>
</feature>
<gene>
    <name evidence="3" type="primary">LOC117565342</name>
</gene>
<dbReference type="RefSeq" id="XP_051858527.1">
    <property type="nucleotide sequence ID" value="XM_052002567.1"/>
</dbReference>
<dbReference type="InterPro" id="IPR027267">
    <property type="entry name" value="AH/BAR_dom_sf"/>
</dbReference>
<organism evidence="2 3">
    <name type="scientific">Drosophila albomicans</name>
    <name type="common">Fruit fly</name>
    <dbReference type="NCBI Taxonomy" id="7291"/>
    <lineage>
        <taxon>Eukaryota</taxon>
        <taxon>Metazoa</taxon>
        <taxon>Ecdysozoa</taxon>
        <taxon>Arthropoda</taxon>
        <taxon>Hexapoda</taxon>
        <taxon>Insecta</taxon>
        <taxon>Pterygota</taxon>
        <taxon>Neoptera</taxon>
        <taxon>Endopterygota</taxon>
        <taxon>Diptera</taxon>
        <taxon>Brachycera</taxon>
        <taxon>Muscomorpha</taxon>
        <taxon>Ephydroidea</taxon>
        <taxon>Drosophilidae</taxon>
        <taxon>Drosophila</taxon>
    </lineage>
</organism>
<protein>
    <submittedName>
        <fullName evidence="3">CBY1-interacting BAR domain-containing protein homolog isoform X1</fullName>
    </submittedName>
</protein>
<feature type="region of interest" description="Disordered" evidence="1">
    <location>
        <begin position="383"/>
        <end position="438"/>
    </location>
</feature>
<name>A0A9C6T1N5_DROAB</name>
<dbReference type="AlphaFoldDB" id="A0A9C6T1N5"/>
<dbReference type="GO" id="GO:0036064">
    <property type="term" value="C:ciliary basal body"/>
    <property type="evidence" value="ECO:0007669"/>
    <property type="project" value="TreeGrafter"/>
</dbReference>
<reference evidence="3" key="1">
    <citation type="submission" date="2025-08" db="UniProtKB">
        <authorList>
            <consortium name="RefSeq"/>
        </authorList>
    </citation>
    <scope>IDENTIFICATION</scope>
    <source>
        <strain evidence="3">15112-1751.03</strain>
        <tissue evidence="3">Whole Adult</tissue>
    </source>
</reference>
<dbReference type="GO" id="GO:0060271">
    <property type="term" value="P:cilium assembly"/>
    <property type="evidence" value="ECO:0007669"/>
    <property type="project" value="TreeGrafter"/>
</dbReference>
<feature type="compositionally biased region" description="Gly residues" evidence="1">
    <location>
        <begin position="413"/>
        <end position="428"/>
    </location>
</feature>
<dbReference type="Proteomes" id="UP000515160">
    <property type="component" value="Chromosome 2L"/>
</dbReference>
<sequence length="438" mass="48742">MFRRGKLSFLNTKDDRIKIINERVNLTERHLMEMCSAFSLLTRKMAKYRDAHDELAKHIKNYADDEEINESLCNGLKSFTNAVTITGDYLDINVHRMELKIVNELAHFEQLCKSTRDNLRLAVIARDKEVLSQRQMLELKSKFAANNSAADSELFKAKLEVQRTNKDIDEIIGNFEQRKLHDVKQILSDFILISMKQHTKALEVLSASYYDICSIDERDDFLEFQKLMKSKEEPSARKASLKKGLRSQSMDSLDREHLKSPLKRHQKLSRSSKNLSGGGITGHGSKPEQSEEDEEDDDEEDEDEEATEQSAEEEDDEEEEEGSGSASEQETPLSTGRENVFGAKLRGGKDSMTSGSSTNAAATPLKPIRQSVKHPFKAVAATHVEKRSNRAPSYSPTPSSSPPLKTSFRKAAAGGGGGAGATGAGGRGMATVVESKRI</sequence>
<evidence type="ECO:0000313" key="3">
    <source>
        <dbReference type="RefSeq" id="XP_051858527.1"/>
    </source>
</evidence>
<dbReference type="PANTHER" id="PTHR21223:SF2">
    <property type="entry name" value="CBY1-INTERACTING BAR DOMAIN-CONTAINING PROTEIN HOMOLOG"/>
    <property type="match status" value="1"/>
</dbReference>
<feature type="compositionally biased region" description="Polar residues" evidence="1">
    <location>
        <begin position="351"/>
        <end position="361"/>
    </location>
</feature>
<dbReference type="CTD" id="34654"/>
<feature type="compositionally biased region" description="Acidic residues" evidence="1">
    <location>
        <begin position="290"/>
        <end position="322"/>
    </location>
</feature>
<accession>A0A9C6T1N5</accession>
<dbReference type="GO" id="GO:0035869">
    <property type="term" value="C:ciliary transition zone"/>
    <property type="evidence" value="ECO:0007669"/>
    <property type="project" value="TreeGrafter"/>
</dbReference>
<dbReference type="GeneID" id="117565342"/>
<dbReference type="InterPro" id="IPR009602">
    <property type="entry name" value="CBAR/FAM92"/>
</dbReference>
<feature type="compositionally biased region" description="Basic residues" evidence="1">
    <location>
        <begin position="260"/>
        <end position="270"/>
    </location>
</feature>
<dbReference type="Gene3D" id="1.20.1270.60">
    <property type="entry name" value="Arfaptin homology (AH) domain/BAR domain"/>
    <property type="match status" value="1"/>
</dbReference>
<evidence type="ECO:0000313" key="2">
    <source>
        <dbReference type="Proteomes" id="UP000515160"/>
    </source>
</evidence>